<protein>
    <submittedName>
        <fullName evidence="2">DNA binding protein with helix-turn-helix domain</fullName>
    </submittedName>
</protein>
<feature type="domain" description="MmyB-like transcription regulator ligand binding" evidence="1">
    <location>
        <begin position="109"/>
        <end position="273"/>
    </location>
</feature>
<gene>
    <name evidence="2" type="ORF">TL08_05425</name>
</gene>
<dbReference type="PANTHER" id="PTHR35010:SF2">
    <property type="entry name" value="BLL4672 PROTEIN"/>
    <property type="match status" value="1"/>
</dbReference>
<dbReference type="SUPFAM" id="SSF47413">
    <property type="entry name" value="lambda repressor-like DNA-binding domains"/>
    <property type="match status" value="1"/>
</dbReference>
<dbReference type="InterPro" id="IPR041413">
    <property type="entry name" value="MLTR_LBD"/>
</dbReference>
<accession>A0AAC9HM86</accession>
<dbReference type="InterPro" id="IPR010982">
    <property type="entry name" value="Lambda_DNA-bd_dom_sf"/>
</dbReference>
<dbReference type="Gene3D" id="1.10.260.40">
    <property type="entry name" value="lambda repressor-like DNA-binding domains"/>
    <property type="match status" value="1"/>
</dbReference>
<dbReference type="Pfam" id="PF13560">
    <property type="entry name" value="HTH_31"/>
    <property type="match status" value="1"/>
</dbReference>
<dbReference type="RefSeq" id="WP_236750496.1">
    <property type="nucleotide sequence ID" value="NZ_CP014859.1"/>
</dbReference>
<dbReference type="KEGG" id="ahm:TL08_05425"/>
<evidence type="ECO:0000313" key="3">
    <source>
        <dbReference type="Proteomes" id="UP000095210"/>
    </source>
</evidence>
<name>A0AAC9HM86_9PSEU</name>
<proteinExistence type="predicted"/>
<dbReference type="Pfam" id="PF17765">
    <property type="entry name" value="MLTR_LBD"/>
    <property type="match status" value="1"/>
</dbReference>
<dbReference type="CDD" id="cd00093">
    <property type="entry name" value="HTH_XRE"/>
    <property type="match status" value="1"/>
</dbReference>
<dbReference type="AlphaFoldDB" id="A0AAC9HM86"/>
<dbReference type="PANTHER" id="PTHR35010">
    <property type="entry name" value="BLL4672 PROTEIN-RELATED"/>
    <property type="match status" value="1"/>
</dbReference>
<evidence type="ECO:0000313" key="2">
    <source>
        <dbReference type="EMBL" id="AOS61912.1"/>
    </source>
</evidence>
<keyword evidence="3" id="KW-1185">Reference proteome</keyword>
<dbReference type="Proteomes" id="UP000095210">
    <property type="component" value="Chromosome"/>
</dbReference>
<organism evidence="2 3">
    <name type="scientific">Actinoalloteichus hymeniacidonis</name>
    <dbReference type="NCBI Taxonomy" id="340345"/>
    <lineage>
        <taxon>Bacteria</taxon>
        <taxon>Bacillati</taxon>
        <taxon>Actinomycetota</taxon>
        <taxon>Actinomycetes</taxon>
        <taxon>Pseudonocardiales</taxon>
        <taxon>Pseudonocardiaceae</taxon>
        <taxon>Actinoalloteichus</taxon>
    </lineage>
</organism>
<evidence type="ECO:0000259" key="1">
    <source>
        <dbReference type="Pfam" id="PF17765"/>
    </source>
</evidence>
<dbReference type="Gene3D" id="3.30.450.180">
    <property type="match status" value="1"/>
</dbReference>
<reference evidence="3" key="1">
    <citation type="submission" date="2016-03" db="EMBL/GenBank/DDBJ databases">
        <title>Complete genome sequence of the type strain Actinoalloteichus hymeniacidonis DSM 45092.</title>
        <authorList>
            <person name="Schaffert L."/>
            <person name="Albersmeier A."/>
            <person name="Winkler A."/>
            <person name="Kalinowski J."/>
            <person name="Zotchev S."/>
            <person name="Ruckert C."/>
        </authorList>
    </citation>
    <scope>NUCLEOTIDE SEQUENCE [LARGE SCALE GENOMIC DNA]</scope>
    <source>
        <strain evidence="3">HPA177(T) (DSM 45092(T))</strain>
    </source>
</reference>
<dbReference type="InterPro" id="IPR001387">
    <property type="entry name" value="Cro/C1-type_HTH"/>
</dbReference>
<sequence>MHDKHAVRDFLMTRRARLRPAQVGLPDLGDARRVPGLRREEVAVLAGVSLDYYTRLERGNIAGASDSVLEAVAGALLLNQTERTHLFDLARAAASTSRRRKPTRSPHHVRGSVRRMIESMDTAAVVQNTRQDIVAANALGRALYAPMFDAEDEPNTARFAFLDPRAQSFYVDWAQVRRMTAAMLRMEAGRNPLDADLTRLIGELSTRSSEFRKDWAAHHVHVHETGKKIFCHPEVGEIEVEFDVFELVGDQGLRLATYGTEPGTPSADAFALLASLTMTDRQARTPSRSNIHASHEAD</sequence>
<dbReference type="EMBL" id="CP014859">
    <property type="protein sequence ID" value="AOS61912.1"/>
    <property type="molecule type" value="Genomic_DNA"/>
</dbReference>
<dbReference type="GO" id="GO:0003677">
    <property type="term" value="F:DNA binding"/>
    <property type="evidence" value="ECO:0007669"/>
    <property type="project" value="InterPro"/>
</dbReference>